<comment type="caution">
    <text evidence="4">The sequence shown here is derived from an EMBL/GenBank/DDBJ whole genome shotgun (WGS) entry which is preliminary data.</text>
</comment>
<evidence type="ECO:0000259" key="3">
    <source>
        <dbReference type="PROSITE" id="PS50977"/>
    </source>
</evidence>
<dbReference type="PANTHER" id="PTHR30055:SF200">
    <property type="entry name" value="HTH-TYPE TRANSCRIPTIONAL REPRESSOR BDCR"/>
    <property type="match status" value="1"/>
</dbReference>
<dbReference type="PROSITE" id="PS50977">
    <property type="entry name" value="HTH_TETR_2"/>
    <property type="match status" value="1"/>
</dbReference>
<dbReference type="InterPro" id="IPR036271">
    <property type="entry name" value="Tet_transcr_reg_TetR-rel_C_sf"/>
</dbReference>
<protein>
    <submittedName>
        <fullName evidence="4">TetR/AcrR family transcriptional regulator</fullName>
    </submittedName>
</protein>
<dbReference type="SUPFAM" id="SSF48498">
    <property type="entry name" value="Tetracyclin repressor-like, C-terminal domain"/>
    <property type="match status" value="1"/>
</dbReference>
<dbReference type="PANTHER" id="PTHR30055">
    <property type="entry name" value="HTH-TYPE TRANSCRIPTIONAL REGULATOR RUTR"/>
    <property type="match status" value="1"/>
</dbReference>
<dbReference type="InterPro" id="IPR001647">
    <property type="entry name" value="HTH_TetR"/>
</dbReference>
<proteinExistence type="predicted"/>
<dbReference type="Proteomes" id="UP000733379">
    <property type="component" value="Unassembled WGS sequence"/>
</dbReference>
<dbReference type="SUPFAM" id="SSF46689">
    <property type="entry name" value="Homeodomain-like"/>
    <property type="match status" value="1"/>
</dbReference>
<accession>A0ABS6BDB9</accession>
<dbReference type="Gene3D" id="1.10.357.10">
    <property type="entry name" value="Tetracycline Repressor, domain 2"/>
    <property type="match status" value="1"/>
</dbReference>
<sequence length="205" mass="23028">MPATRTSPRRTGTVRRMSEERRDEILQRLENIILAEGFAALTIDEIAGRLQCSKSTLYGVAPSREQLIIKTFERVFRVRAEKIDRQARAAGAPRERIINHINGVRDEMATLSRACYTDMRAFEPADDLYRRNAHASADRLREFIDEGISDGSFRPANAEFLGLAVNLLLEAVLDGTFADRLQLSDADAYVEITTLILHALSAPPR</sequence>
<dbReference type="InterPro" id="IPR009057">
    <property type="entry name" value="Homeodomain-like_sf"/>
</dbReference>
<feature type="DNA-binding region" description="H-T-H motif" evidence="2">
    <location>
        <begin position="42"/>
        <end position="61"/>
    </location>
</feature>
<keyword evidence="5" id="KW-1185">Reference proteome</keyword>
<feature type="domain" description="HTH tetR-type" evidence="3">
    <location>
        <begin position="19"/>
        <end position="79"/>
    </location>
</feature>
<dbReference type="RefSeq" id="WP_215923838.1">
    <property type="nucleotide sequence ID" value="NZ_JAHKNI010000025.1"/>
</dbReference>
<keyword evidence="1 2" id="KW-0238">DNA-binding</keyword>
<dbReference type="InterPro" id="IPR050109">
    <property type="entry name" value="HTH-type_TetR-like_transc_reg"/>
</dbReference>
<organism evidence="4 5">
    <name type="scientific">Nocardia albiluteola</name>
    <dbReference type="NCBI Taxonomy" id="2842303"/>
    <lineage>
        <taxon>Bacteria</taxon>
        <taxon>Bacillati</taxon>
        <taxon>Actinomycetota</taxon>
        <taxon>Actinomycetes</taxon>
        <taxon>Mycobacteriales</taxon>
        <taxon>Nocardiaceae</taxon>
        <taxon>Nocardia</taxon>
    </lineage>
</organism>
<evidence type="ECO:0000256" key="2">
    <source>
        <dbReference type="PROSITE-ProRule" id="PRU00335"/>
    </source>
</evidence>
<dbReference type="EMBL" id="JAHKNI010000025">
    <property type="protein sequence ID" value="MBU3067755.1"/>
    <property type="molecule type" value="Genomic_DNA"/>
</dbReference>
<evidence type="ECO:0000313" key="5">
    <source>
        <dbReference type="Proteomes" id="UP000733379"/>
    </source>
</evidence>
<name>A0ABS6BDB9_9NOCA</name>
<dbReference type="Gene3D" id="1.10.10.60">
    <property type="entry name" value="Homeodomain-like"/>
    <property type="match status" value="1"/>
</dbReference>
<gene>
    <name evidence="4" type="ORF">KO481_40335</name>
</gene>
<evidence type="ECO:0000313" key="4">
    <source>
        <dbReference type="EMBL" id="MBU3067755.1"/>
    </source>
</evidence>
<evidence type="ECO:0000256" key="1">
    <source>
        <dbReference type="ARBA" id="ARBA00023125"/>
    </source>
</evidence>
<reference evidence="4 5" key="1">
    <citation type="submission" date="2021-06" db="EMBL/GenBank/DDBJ databases">
        <title>Actinomycetes sequencing.</title>
        <authorList>
            <person name="Shan Q."/>
        </authorList>
    </citation>
    <scope>NUCLEOTIDE SEQUENCE [LARGE SCALE GENOMIC DNA]</scope>
    <source>
        <strain evidence="4 5">NEAU-G5</strain>
    </source>
</reference>